<keyword evidence="4" id="KW-1185">Reference proteome</keyword>
<keyword evidence="2" id="KW-0732">Signal</keyword>
<evidence type="ECO:0000313" key="3">
    <source>
        <dbReference type="EMBL" id="KAK1384129.1"/>
    </source>
</evidence>
<sequence>MKIAALLFLSFLFCVLNPLNAATNNPVVDIAGKKLITGTGYYILPVIRGRGGGLTLAATRNKTCPLDVAQELHQVDDGIPVSFTPVNVKKGVIRESTDLNFKFLGSTICVQSTVWKLDKYDESRKKYFLTSGGLEGSPGLNTTGNWFKIEKHLEDYKLVFCPTVCKFCKVICKDVGYFIENGRRILALTDDEPLRIMFKKA</sequence>
<dbReference type="PANTHER" id="PTHR33107:SF5">
    <property type="entry name" value="KUNITZ TRYPSIN INHIBITOR 5"/>
    <property type="match status" value="1"/>
</dbReference>
<gene>
    <name evidence="3" type="ORF">POM88_021864</name>
</gene>
<protein>
    <submittedName>
        <fullName evidence="3">Kunitz trypsin inhibitor 2-like</fullName>
    </submittedName>
</protein>
<dbReference type="InterPro" id="IPR002160">
    <property type="entry name" value="Prot_inh_Kunz-lg"/>
</dbReference>
<dbReference type="PANTHER" id="PTHR33107">
    <property type="entry name" value="KUNITZ TRYPSIN INHIBITOR 2"/>
    <property type="match status" value="1"/>
</dbReference>
<dbReference type="SMART" id="SM00452">
    <property type="entry name" value="STI"/>
    <property type="match status" value="1"/>
</dbReference>
<dbReference type="GO" id="GO:0004866">
    <property type="term" value="F:endopeptidase inhibitor activity"/>
    <property type="evidence" value="ECO:0007669"/>
    <property type="project" value="InterPro"/>
</dbReference>
<feature type="chain" id="PRO_5042090632" evidence="2">
    <location>
        <begin position="22"/>
        <end position="201"/>
    </location>
</feature>
<dbReference type="Pfam" id="PF00197">
    <property type="entry name" value="Kunitz_legume"/>
    <property type="match status" value="1"/>
</dbReference>
<comment type="similarity">
    <text evidence="1">Belongs to the protease inhibitor I3 (leguminous Kunitz-type inhibitor) family.</text>
</comment>
<dbReference type="Gene3D" id="2.80.10.50">
    <property type="match status" value="1"/>
</dbReference>
<dbReference type="Proteomes" id="UP001237642">
    <property type="component" value="Unassembled WGS sequence"/>
</dbReference>
<dbReference type="AlphaFoldDB" id="A0AAD8IE69"/>
<reference evidence="3" key="2">
    <citation type="submission" date="2023-05" db="EMBL/GenBank/DDBJ databases">
        <authorList>
            <person name="Schelkunov M.I."/>
        </authorList>
    </citation>
    <scope>NUCLEOTIDE SEQUENCE</scope>
    <source>
        <strain evidence="3">Hsosn_3</strain>
        <tissue evidence="3">Leaf</tissue>
    </source>
</reference>
<evidence type="ECO:0000313" key="4">
    <source>
        <dbReference type="Proteomes" id="UP001237642"/>
    </source>
</evidence>
<evidence type="ECO:0000256" key="2">
    <source>
        <dbReference type="SAM" id="SignalP"/>
    </source>
</evidence>
<dbReference type="EMBL" id="JAUIZM010000005">
    <property type="protein sequence ID" value="KAK1384129.1"/>
    <property type="molecule type" value="Genomic_DNA"/>
</dbReference>
<name>A0AAD8IE69_9APIA</name>
<dbReference type="CDD" id="cd23375">
    <property type="entry name" value="beta-trefoil_STI_VvMLP-like"/>
    <property type="match status" value="1"/>
</dbReference>
<organism evidence="3 4">
    <name type="scientific">Heracleum sosnowskyi</name>
    <dbReference type="NCBI Taxonomy" id="360622"/>
    <lineage>
        <taxon>Eukaryota</taxon>
        <taxon>Viridiplantae</taxon>
        <taxon>Streptophyta</taxon>
        <taxon>Embryophyta</taxon>
        <taxon>Tracheophyta</taxon>
        <taxon>Spermatophyta</taxon>
        <taxon>Magnoliopsida</taxon>
        <taxon>eudicotyledons</taxon>
        <taxon>Gunneridae</taxon>
        <taxon>Pentapetalae</taxon>
        <taxon>asterids</taxon>
        <taxon>campanulids</taxon>
        <taxon>Apiales</taxon>
        <taxon>Apiaceae</taxon>
        <taxon>Apioideae</taxon>
        <taxon>apioid superclade</taxon>
        <taxon>Tordylieae</taxon>
        <taxon>Tordyliinae</taxon>
        <taxon>Heracleum</taxon>
    </lineage>
</organism>
<dbReference type="InterPro" id="IPR011065">
    <property type="entry name" value="Kunitz_inhibitor_STI-like_sf"/>
</dbReference>
<reference evidence="3" key="1">
    <citation type="submission" date="2023-02" db="EMBL/GenBank/DDBJ databases">
        <title>Genome of toxic invasive species Heracleum sosnowskyi carries increased number of genes despite the absence of recent whole-genome duplications.</title>
        <authorList>
            <person name="Schelkunov M."/>
            <person name="Shtratnikova V."/>
            <person name="Makarenko M."/>
            <person name="Klepikova A."/>
            <person name="Omelchenko D."/>
            <person name="Novikova G."/>
            <person name="Obukhova E."/>
            <person name="Bogdanov V."/>
            <person name="Penin A."/>
            <person name="Logacheva M."/>
        </authorList>
    </citation>
    <scope>NUCLEOTIDE SEQUENCE</scope>
    <source>
        <strain evidence="3">Hsosn_3</strain>
        <tissue evidence="3">Leaf</tissue>
    </source>
</reference>
<dbReference type="SUPFAM" id="SSF50386">
    <property type="entry name" value="STI-like"/>
    <property type="match status" value="1"/>
</dbReference>
<accession>A0AAD8IE69</accession>
<evidence type="ECO:0000256" key="1">
    <source>
        <dbReference type="ARBA" id="ARBA00005440"/>
    </source>
</evidence>
<dbReference type="PRINTS" id="PR00291">
    <property type="entry name" value="KUNITZINHBTR"/>
</dbReference>
<comment type="caution">
    <text evidence="3">The sequence shown here is derived from an EMBL/GenBank/DDBJ whole genome shotgun (WGS) entry which is preliminary data.</text>
</comment>
<feature type="signal peptide" evidence="2">
    <location>
        <begin position="1"/>
        <end position="21"/>
    </location>
</feature>
<proteinExistence type="inferred from homology"/>